<keyword evidence="2" id="KW-0539">Nucleus</keyword>
<accession>A0AAD6CA74</accession>
<protein>
    <recommendedName>
        <fullName evidence="6">Transcription factor domain-containing protein</fullName>
    </recommendedName>
</protein>
<dbReference type="InterPro" id="IPR021858">
    <property type="entry name" value="Fun_TF"/>
</dbReference>
<evidence type="ECO:0000256" key="2">
    <source>
        <dbReference type="ARBA" id="ARBA00023242"/>
    </source>
</evidence>
<dbReference type="PANTHER" id="PTHR37534">
    <property type="entry name" value="TRANSCRIPTIONAL ACTIVATOR PROTEIN UGA3"/>
    <property type="match status" value="1"/>
</dbReference>
<evidence type="ECO:0000313" key="4">
    <source>
        <dbReference type="EMBL" id="KAJ5459526.1"/>
    </source>
</evidence>
<dbReference type="AlphaFoldDB" id="A0AAD6CA74"/>
<feature type="region of interest" description="Disordered" evidence="3">
    <location>
        <begin position="290"/>
        <end position="326"/>
    </location>
</feature>
<dbReference type="Pfam" id="PF11951">
    <property type="entry name" value="Fungal_trans_2"/>
    <property type="match status" value="1"/>
</dbReference>
<dbReference type="GO" id="GO:0000976">
    <property type="term" value="F:transcription cis-regulatory region binding"/>
    <property type="evidence" value="ECO:0007669"/>
    <property type="project" value="TreeGrafter"/>
</dbReference>
<evidence type="ECO:0008006" key="6">
    <source>
        <dbReference type="Google" id="ProtNLM"/>
    </source>
</evidence>
<feature type="region of interest" description="Disordered" evidence="3">
    <location>
        <begin position="437"/>
        <end position="458"/>
    </location>
</feature>
<evidence type="ECO:0000256" key="3">
    <source>
        <dbReference type="SAM" id="MobiDB-lite"/>
    </source>
</evidence>
<dbReference type="GO" id="GO:0005634">
    <property type="term" value="C:nucleus"/>
    <property type="evidence" value="ECO:0007669"/>
    <property type="project" value="UniProtKB-SubCell"/>
</dbReference>
<sequence length="768" mass="86490">MSALWWVTRRIHPEYTIGLITASISIQMVERRTPYDSCPLAAAPTGLVPDFYRLPVLPLVSVADAGPPVDPASSRDCEFWAVAEMKSRGLDTILFFSCTGFASCTIFPSLWRQWQKHLGHGRSARPQCGPCAKGQRPCIYAPQCSTDVASTPTPIPATPLISAAQLHSRSSSRDGGLHQGNTEQHSPLQILIDACHQKQPMQDERLRDQGHERTEGHERLDLHAEIRQRQHSLRQPAPIPHVPIIPSANSPYGYDPSPGAESSASTRVAPLSWFELLATDAANANDRFLLSPPQQFPRAHRDHGDHGDHRNPAGEDPRHSSNLRPRTLRERESFHAAAFRCDPEIEPRFVTQQPTEDGDSVISDSPSSWTTSSPIQLSSLEHCLFTHFVRVSSKWLDFYDPFQHFASVVPHLALRNVGLMKALLALSARHLSLEMEPREERADSTLTDHGGTSLAPRSDSVQSHVIDRNLAVQYYYETLHYLNRAMQHPSYARSHEVIATSLLISTYEMIDGSNQDWERHLKGVFWIQRFQDNDGESGGLRSAVWWAWLRQDVWVAMRERRRVFSFWQPKRPVSLLTAPELATRATYLLGQCVNYASKEEQETSDLSRRLERGSELLFLLQEWYDHLPSEYNPLPMTSDTTVFPHIWVHPPSYAAALQIHSLARVLVILHRPSSGGLDDYRAAQKLLTLSVNTICGIARTVDESDQAASIVSLHCVFGAGMCVYTPHERLALLDLLASCQKRVRWPSRSLRKELELEYGKDEFANLAG</sequence>
<dbReference type="GO" id="GO:0045944">
    <property type="term" value="P:positive regulation of transcription by RNA polymerase II"/>
    <property type="evidence" value="ECO:0007669"/>
    <property type="project" value="TreeGrafter"/>
</dbReference>
<dbReference type="Proteomes" id="UP001213681">
    <property type="component" value="Unassembled WGS sequence"/>
</dbReference>
<comment type="subcellular location">
    <subcellularLocation>
        <location evidence="1">Nucleus</location>
    </subcellularLocation>
</comment>
<feature type="region of interest" description="Disordered" evidence="3">
    <location>
        <begin position="232"/>
        <end position="264"/>
    </location>
</feature>
<reference evidence="4" key="2">
    <citation type="journal article" date="2023" name="IMA Fungus">
        <title>Comparative genomic study of the Penicillium genus elucidates a diverse pangenome and 15 lateral gene transfer events.</title>
        <authorList>
            <person name="Petersen C."/>
            <person name="Sorensen T."/>
            <person name="Nielsen M.R."/>
            <person name="Sondergaard T.E."/>
            <person name="Sorensen J.L."/>
            <person name="Fitzpatrick D.A."/>
            <person name="Frisvad J.C."/>
            <person name="Nielsen K.L."/>
        </authorList>
    </citation>
    <scope>NUCLEOTIDE SEQUENCE</scope>
    <source>
        <strain evidence="4">IBT 16125</strain>
    </source>
</reference>
<name>A0AAD6CA74_9EURO</name>
<keyword evidence="5" id="KW-1185">Reference proteome</keyword>
<gene>
    <name evidence="4" type="ORF">N7458_001078</name>
</gene>
<dbReference type="EMBL" id="JAPVEA010000002">
    <property type="protein sequence ID" value="KAJ5459526.1"/>
    <property type="molecule type" value="Genomic_DNA"/>
</dbReference>
<dbReference type="RefSeq" id="XP_056768568.1">
    <property type="nucleotide sequence ID" value="XM_056904461.1"/>
</dbReference>
<organism evidence="4 5">
    <name type="scientific">Penicillium daleae</name>
    <dbReference type="NCBI Taxonomy" id="63821"/>
    <lineage>
        <taxon>Eukaryota</taxon>
        <taxon>Fungi</taxon>
        <taxon>Dikarya</taxon>
        <taxon>Ascomycota</taxon>
        <taxon>Pezizomycotina</taxon>
        <taxon>Eurotiomycetes</taxon>
        <taxon>Eurotiomycetidae</taxon>
        <taxon>Eurotiales</taxon>
        <taxon>Aspergillaceae</taxon>
        <taxon>Penicillium</taxon>
    </lineage>
</organism>
<dbReference type="GeneID" id="81594704"/>
<proteinExistence type="predicted"/>
<evidence type="ECO:0000313" key="5">
    <source>
        <dbReference type="Proteomes" id="UP001213681"/>
    </source>
</evidence>
<evidence type="ECO:0000256" key="1">
    <source>
        <dbReference type="ARBA" id="ARBA00004123"/>
    </source>
</evidence>
<dbReference type="GO" id="GO:0003700">
    <property type="term" value="F:DNA-binding transcription factor activity"/>
    <property type="evidence" value="ECO:0007669"/>
    <property type="project" value="TreeGrafter"/>
</dbReference>
<dbReference type="PANTHER" id="PTHR37534:SF3">
    <property type="entry name" value="ZN(II)2CYS6 TRANSCRIPTION FACTOR (EUROFUNG)"/>
    <property type="match status" value="1"/>
</dbReference>
<feature type="compositionally biased region" description="Basic and acidic residues" evidence="3">
    <location>
        <begin position="302"/>
        <end position="319"/>
    </location>
</feature>
<reference evidence="4" key="1">
    <citation type="submission" date="2022-12" db="EMBL/GenBank/DDBJ databases">
        <authorList>
            <person name="Petersen C."/>
        </authorList>
    </citation>
    <scope>NUCLEOTIDE SEQUENCE</scope>
    <source>
        <strain evidence="4">IBT 16125</strain>
    </source>
</reference>
<comment type="caution">
    <text evidence="4">The sequence shown here is derived from an EMBL/GenBank/DDBJ whole genome shotgun (WGS) entry which is preliminary data.</text>
</comment>